<reference evidence="2" key="2">
    <citation type="submission" date="2023-06" db="EMBL/GenBank/DDBJ databases">
        <authorList>
            <person name="Ma L."/>
            <person name="Liu K.-W."/>
            <person name="Li Z."/>
            <person name="Hsiao Y.-Y."/>
            <person name="Qi Y."/>
            <person name="Fu T."/>
            <person name="Tang G."/>
            <person name="Zhang D."/>
            <person name="Sun W.-H."/>
            <person name="Liu D.-K."/>
            <person name="Li Y."/>
            <person name="Chen G.-Z."/>
            <person name="Liu X.-D."/>
            <person name="Liao X.-Y."/>
            <person name="Jiang Y.-T."/>
            <person name="Yu X."/>
            <person name="Hao Y."/>
            <person name="Huang J."/>
            <person name="Zhao X.-W."/>
            <person name="Ke S."/>
            <person name="Chen Y.-Y."/>
            <person name="Wu W.-L."/>
            <person name="Hsu J.-L."/>
            <person name="Lin Y.-F."/>
            <person name="Huang M.-D."/>
            <person name="Li C.-Y."/>
            <person name="Huang L."/>
            <person name="Wang Z.-W."/>
            <person name="Zhao X."/>
            <person name="Zhong W.-Y."/>
            <person name="Peng D.-H."/>
            <person name="Ahmad S."/>
            <person name="Lan S."/>
            <person name="Zhang J.-S."/>
            <person name="Tsai W.-C."/>
            <person name="Van De Peer Y."/>
            <person name="Liu Z.-J."/>
        </authorList>
    </citation>
    <scope>NUCLEOTIDE SEQUENCE</scope>
    <source>
        <strain evidence="2">CP</strain>
        <tissue evidence="2">Leaves</tissue>
    </source>
</reference>
<protein>
    <submittedName>
        <fullName evidence="2">Uncharacterized protein</fullName>
    </submittedName>
</protein>
<name>A0AAV9D256_ACOCL</name>
<keyword evidence="3" id="KW-1185">Reference proteome</keyword>
<comment type="caution">
    <text evidence="2">The sequence shown here is derived from an EMBL/GenBank/DDBJ whole genome shotgun (WGS) entry which is preliminary data.</text>
</comment>
<keyword evidence="1" id="KW-0812">Transmembrane</keyword>
<evidence type="ECO:0000313" key="3">
    <source>
        <dbReference type="Proteomes" id="UP001180020"/>
    </source>
</evidence>
<proteinExistence type="predicted"/>
<reference evidence="2" key="1">
    <citation type="journal article" date="2023" name="Nat. Commun.">
        <title>Diploid and tetraploid genomes of Acorus and the evolution of monocots.</title>
        <authorList>
            <person name="Ma L."/>
            <person name="Liu K.W."/>
            <person name="Li Z."/>
            <person name="Hsiao Y.Y."/>
            <person name="Qi Y."/>
            <person name="Fu T."/>
            <person name="Tang G.D."/>
            <person name="Zhang D."/>
            <person name="Sun W.H."/>
            <person name="Liu D.K."/>
            <person name="Li Y."/>
            <person name="Chen G.Z."/>
            <person name="Liu X.D."/>
            <person name="Liao X.Y."/>
            <person name="Jiang Y.T."/>
            <person name="Yu X."/>
            <person name="Hao Y."/>
            <person name="Huang J."/>
            <person name="Zhao X.W."/>
            <person name="Ke S."/>
            <person name="Chen Y.Y."/>
            <person name="Wu W.L."/>
            <person name="Hsu J.L."/>
            <person name="Lin Y.F."/>
            <person name="Huang M.D."/>
            <person name="Li C.Y."/>
            <person name="Huang L."/>
            <person name="Wang Z.W."/>
            <person name="Zhao X."/>
            <person name="Zhong W.Y."/>
            <person name="Peng D.H."/>
            <person name="Ahmad S."/>
            <person name="Lan S."/>
            <person name="Zhang J.S."/>
            <person name="Tsai W.C."/>
            <person name="Van de Peer Y."/>
            <person name="Liu Z.J."/>
        </authorList>
    </citation>
    <scope>NUCLEOTIDE SEQUENCE</scope>
    <source>
        <strain evidence="2">CP</strain>
    </source>
</reference>
<feature type="transmembrane region" description="Helical" evidence="1">
    <location>
        <begin position="74"/>
        <end position="93"/>
    </location>
</feature>
<dbReference type="EMBL" id="JAUJYO010000016">
    <property type="protein sequence ID" value="KAK1295295.1"/>
    <property type="molecule type" value="Genomic_DNA"/>
</dbReference>
<accession>A0AAV9D256</accession>
<dbReference type="Proteomes" id="UP001180020">
    <property type="component" value="Unassembled WGS sequence"/>
</dbReference>
<evidence type="ECO:0000313" key="2">
    <source>
        <dbReference type="EMBL" id="KAK1295295.1"/>
    </source>
</evidence>
<organism evidence="2 3">
    <name type="scientific">Acorus calamus</name>
    <name type="common">Sweet flag</name>
    <dbReference type="NCBI Taxonomy" id="4465"/>
    <lineage>
        <taxon>Eukaryota</taxon>
        <taxon>Viridiplantae</taxon>
        <taxon>Streptophyta</taxon>
        <taxon>Embryophyta</taxon>
        <taxon>Tracheophyta</taxon>
        <taxon>Spermatophyta</taxon>
        <taxon>Magnoliopsida</taxon>
        <taxon>Liliopsida</taxon>
        <taxon>Acoraceae</taxon>
        <taxon>Acorus</taxon>
    </lineage>
</organism>
<dbReference type="AlphaFoldDB" id="A0AAV9D256"/>
<evidence type="ECO:0000256" key="1">
    <source>
        <dbReference type="SAM" id="Phobius"/>
    </source>
</evidence>
<gene>
    <name evidence="2" type="ORF">QJS10_CPA16g00104</name>
</gene>
<keyword evidence="1" id="KW-0472">Membrane</keyword>
<keyword evidence="1" id="KW-1133">Transmembrane helix</keyword>
<sequence>MGKAFPVLTQEPRFLCEGSLISKRMQHVLVWWNSKRHFGLKHLFHVSSLPAIHSHHPTASDPPPVLIMVMPIDYIFIKPIFILIHIGLVFVMTV</sequence>